<dbReference type="Proteomes" id="UP001169063">
    <property type="component" value="Unassembled WGS sequence"/>
</dbReference>
<keyword evidence="2" id="KW-1185">Reference proteome</keyword>
<organism evidence="1 2">
    <name type="scientific">Peiella sedimenti</name>
    <dbReference type="NCBI Taxonomy" id="3061083"/>
    <lineage>
        <taxon>Bacteria</taxon>
        <taxon>Pseudomonadati</taxon>
        <taxon>Pseudomonadota</taxon>
        <taxon>Alphaproteobacteria</taxon>
        <taxon>Caulobacterales</taxon>
        <taxon>Caulobacteraceae</taxon>
        <taxon>Peiella</taxon>
    </lineage>
</organism>
<evidence type="ECO:0000313" key="2">
    <source>
        <dbReference type="Proteomes" id="UP001169063"/>
    </source>
</evidence>
<name>A0ABT8SQT6_9CAUL</name>
<proteinExistence type="predicted"/>
<accession>A0ABT8SQT6</accession>
<comment type="caution">
    <text evidence="1">The sequence shown here is derived from an EMBL/GenBank/DDBJ whole genome shotgun (WGS) entry which is preliminary data.</text>
</comment>
<reference evidence="1" key="1">
    <citation type="submission" date="2023-07" db="EMBL/GenBank/DDBJ databases">
        <title>Brevundimonas soil sp. nov., isolated from the soil of chemical plant.</title>
        <authorList>
            <person name="Wu N."/>
        </authorList>
    </citation>
    <scope>NUCLEOTIDE SEQUENCE</scope>
    <source>
        <strain evidence="1">XZ-24</strain>
    </source>
</reference>
<gene>
    <name evidence="1" type="ORF">Q0812_13215</name>
</gene>
<sequence>MLSQIQRNRGHAFAPQAFEIAPYGDGIRTLPERKWKLVGMTLEQASASYRHLLAQQQKDAA</sequence>
<protein>
    <submittedName>
        <fullName evidence="1">Uncharacterized protein</fullName>
    </submittedName>
</protein>
<evidence type="ECO:0000313" key="1">
    <source>
        <dbReference type="EMBL" id="MDO1560388.1"/>
    </source>
</evidence>
<dbReference type="RefSeq" id="WP_302110819.1">
    <property type="nucleotide sequence ID" value="NZ_JAUKTR010000006.1"/>
</dbReference>
<dbReference type="EMBL" id="JAUKTR010000006">
    <property type="protein sequence ID" value="MDO1560388.1"/>
    <property type="molecule type" value="Genomic_DNA"/>
</dbReference>